<dbReference type="EMBL" id="MLAK01000727">
    <property type="protein sequence ID" value="OHT06421.1"/>
    <property type="molecule type" value="Genomic_DNA"/>
</dbReference>
<dbReference type="Gene3D" id="2.70.150.10">
    <property type="entry name" value="Calcium-transporting ATPase, cytoplasmic transduction domain A"/>
    <property type="match status" value="1"/>
</dbReference>
<feature type="binding site" evidence="14">
    <location>
        <position position="833"/>
    </location>
    <ligand>
        <name>ATP</name>
        <dbReference type="ChEBI" id="CHEBI:30616"/>
    </ligand>
</feature>
<dbReference type="PROSITE" id="PS00154">
    <property type="entry name" value="ATPASE_E1_E2"/>
    <property type="match status" value="1"/>
</dbReference>
<feature type="binding site" evidence="14">
    <location>
        <position position="721"/>
    </location>
    <ligand>
        <name>ATP</name>
        <dbReference type="ChEBI" id="CHEBI:30616"/>
    </ligand>
</feature>
<keyword evidence="8 15" id="KW-0460">Magnesium</keyword>
<name>A0A1J4KAD9_9EUKA</name>
<comment type="caution">
    <text evidence="21">The sequence shown here is derived from an EMBL/GenBank/DDBJ whole genome shotgun (WGS) entry which is preliminary data.</text>
</comment>
<evidence type="ECO:0000256" key="17">
    <source>
        <dbReference type="SAM" id="MobiDB-lite"/>
    </source>
</evidence>
<dbReference type="InterPro" id="IPR018303">
    <property type="entry name" value="ATPase_P-typ_P_site"/>
</dbReference>
<feature type="region of interest" description="Disordered" evidence="17">
    <location>
        <begin position="1"/>
        <end position="95"/>
    </location>
</feature>
<evidence type="ECO:0000256" key="11">
    <source>
        <dbReference type="ARBA" id="ARBA00023136"/>
    </source>
</evidence>
<evidence type="ECO:0000256" key="8">
    <source>
        <dbReference type="ARBA" id="ARBA00022842"/>
    </source>
</evidence>
<feature type="transmembrane region" description="Helical" evidence="16">
    <location>
        <begin position="884"/>
        <end position="907"/>
    </location>
</feature>
<feature type="compositionally biased region" description="Basic residues" evidence="17">
    <location>
        <begin position="33"/>
        <end position="47"/>
    </location>
</feature>
<feature type="binding site" evidence="14">
    <location>
        <position position="722"/>
    </location>
    <ligand>
        <name>ATP</name>
        <dbReference type="ChEBI" id="CHEBI:30616"/>
    </ligand>
</feature>
<dbReference type="GO" id="GO:0016887">
    <property type="term" value="F:ATP hydrolysis activity"/>
    <property type="evidence" value="ECO:0007669"/>
    <property type="project" value="InterPro"/>
</dbReference>
<evidence type="ECO:0000256" key="5">
    <source>
        <dbReference type="ARBA" id="ARBA00022723"/>
    </source>
</evidence>
<feature type="transmembrane region" description="Helical" evidence="16">
    <location>
        <begin position="407"/>
        <end position="428"/>
    </location>
</feature>
<feature type="binding site" evidence="15">
    <location>
        <position position="834"/>
    </location>
    <ligand>
        <name>Mg(2+)</name>
        <dbReference type="ChEBI" id="CHEBI:18420"/>
    </ligand>
</feature>
<feature type="binding site" evidence="15">
    <location>
        <position position="477"/>
    </location>
    <ligand>
        <name>Mg(2+)</name>
        <dbReference type="ChEBI" id="CHEBI:18420"/>
    </ligand>
</feature>
<feature type="binding site" evidence="14">
    <location>
        <position position="805"/>
    </location>
    <ligand>
        <name>ATP</name>
        <dbReference type="ChEBI" id="CHEBI:30616"/>
    </ligand>
</feature>
<dbReference type="Pfam" id="PF00122">
    <property type="entry name" value="E1-E2_ATPase"/>
    <property type="match status" value="1"/>
</dbReference>
<comment type="similarity">
    <text evidence="3 16">Belongs to the cation transport ATPase (P-type) (TC 3.A.3) family. Type IV subfamily.</text>
</comment>
<keyword evidence="10 16" id="KW-1133">Transmembrane helix</keyword>
<evidence type="ECO:0000256" key="2">
    <source>
        <dbReference type="ARBA" id="ARBA00004308"/>
    </source>
</evidence>
<dbReference type="InterPro" id="IPR032630">
    <property type="entry name" value="P_typ_ATPase_c"/>
</dbReference>
<evidence type="ECO:0000256" key="15">
    <source>
        <dbReference type="PIRSR" id="PIRSR606539-3"/>
    </source>
</evidence>
<feature type="binding site" evidence="14">
    <location>
        <position position="548"/>
    </location>
    <ligand>
        <name>ATP</name>
        <dbReference type="ChEBI" id="CHEBI:30616"/>
    </ligand>
</feature>
<dbReference type="GO" id="GO:0005524">
    <property type="term" value="F:ATP binding"/>
    <property type="evidence" value="ECO:0007669"/>
    <property type="project" value="UniProtKB-UniRule"/>
</dbReference>
<dbReference type="InterPro" id="IPR001757">
    <property type="entry name" value="P_typ_ATPase"/>
</dbReference>
<evidence type="ECO:0000256" key="14">
    <source>
        <dbReference type="PIRSR" id="PIRSR606539-2"/>
    </source>
</evidence>
<dbReference type="PANTHER" id="PTHR24092">
    <property type="entry name" value="PROBABLE PHOSPHOLIPID-TRANSPORTING ATPASE"/>
    <property type="match status" value="1"/>
</dbReference>
<evidence type="ECO:0000256" key="3">
    <source>
        <dbReference type="ARBA" id="ARBA00008109"/>
    </source>
</evidence>
<evidence type="ECO:0000256" key="4">
    <source>
        <dbReference type="ARBA" id="ARBA00022692"/>
    </source>
</evidence>
<dbReference type="GeneID" id="94827316"/>
<dbReference type="SUPFAM" id="SSF81660">
    <property type="entry name" value="Metal cation-transporting ATPase, ATP-binding domain N"/>
    <property type="match status" value="1"/>
</dbReference>
<dbReference type="GO" id="GO:0140326">
    <property type="term" value="F:ATPase-coupled intramembrane lipid transporter activity"/>
    <property type="evidence" value="ECO:0007669"/>
    <property type="project" value="UniProtKB-EC"/>
</dbReference>
<feature type="transmembrane region" description="Helical" evidence="16">
    <location>
        <begin position="167"/>
        <end position="187"/>
    </location>
</feature>
<feature type="compositionally biased region" description="Polar residues" evidence="17">
    <location>
        <begin position="1"/>
        <end position="10"/>
    </location>
</feature>
<dbReference type="InterPro" id="IPR023299">
    <property type="entry name" value="ATPase_P-typ_cyto_dom_N"/>
</dbReference>
<evidence type="ECO:0000256" key="6">
    <source>
        <dbReference type="ARBA" id="ARBA00022741"/>
    </source>
</evidence>
<dbReference type="Pfam" id="PF16209">
    <property type="entry name" value="PhoLip_ATPase_N"/>
    <property type="match status" value="1"/>
</dbReference>
<dbReference type="InterPro" id="IPR006539">
    <property type="entry name" value="P-type_ATPase_IV"/>
</dbReference>
<dbReference type="SFLD" id="SFLDG00002">
    <property type="entry name" value="C1.7:_P-type_atpase_like"/>
    <property type="match status" value="1"/>
</dbReference>
<dbReference type="GO" id="GO:0045332">
    <property type="term" value="P:phospholipid translocation"/>
    <property type="evidence" value="ECO:0007669"/>
    <property type="project" value="TreeGrafter"/>
</dbReference>
<feature type="compositionally biased region" description="Basic and acidic residues" evidence="17">
    <location>
        <begin position="83"/>
        <end position="95"/>
    </location>
</feature>
<dbReference type="SUPFAM" id="SSF81665">
    <property type="entry name" value="Calcium ATPase, transmembrane domain M"/>
    <property type="match status" value="1"/>
</dbReference>
<keyword evidence="7 14" id="KW-0067">ATP-binding</keyword>
<keyword evidence="11 16" id="KW-0472">Membrane</keyword>
<feature type="binding site" evidence="15">
    <location>
        <position position="475"/>
    </location>
    <ligand>
        <name>Mg(2+)</name>
        <dbReference type="ChEBI" id="CHEBI:18420"/>
    </ligand>
</feature>
<feature type="binding site" evidence="14">
    <location>
        <position position="640"/>
    </location>
    <ligand>
        <name>ATP</name>
        <dbReference type="ChEBI" id="CHEBI:30616"/>
    </ligand>
</feature>
<feature type="transmembrane region" description="Helical" evidence="16">
    <location>
        <begin position="998"/>
        <end position="1018"/>
    </location>
</feature>
<feature type="transmembrane region" description="Helical" evidence="16">
    <location>
        <begin position="1065"/>
        <end position="1085"/>
    </location>
</feature>
<dbReference type="InterPro" id="IPR059000">
    <property type="entry name" value="ATPase_P-type_domA"/>
</dbReference>
<feature type="compositionally biased region" description="Polar residues" evidence="17">
    <location>
        <begin position="1127"/>
        <end position="1140"/>
    </location>
</feature>
<dbReference type="InterPro" id="IPR008250">
    <property type="entry name" value="ATPase_P-typ_transduc_dom_A_sf"/>
</dbReference>
<dbReference type="SFLD" id="SFLDS00003">
    <property type="entry name" value="Haloacid_Dehalogenase"/>
    <property type="match status" value="1"/>
</dbReference>
<keyword evidence="5 15" id="KW-0479">Metal-binding</keyword>
<accession>A0A1J4KAD9</accession>
<protein>
    <recommendedName>
        <fullName evidence="16">Phospholipid-transporting ATPase</fullName>
        <ecNumber evidence="16">7.6.2.1</ecNumber>
    </recommendedName>
</protein>
<dbReference type="InterPro" id="IPR036412">
    <property type="entry name" value="HAD-like_sf"/>
</dbReference>
<evidence type="ECO:0000256" key="10">
    <source>
        <dbReference type="ARBA" id="ARBA00022989"/>
    </source>
</evidence>
<evidence type="ECO:0000313" key="22">
    <source>
        <dbReference type="Proteomes" id="UP000179807"/>
    </source>
</evidence>
<dbReference type="Proteomes" id="UP000179807">
    <property type="component" value="Unassembled WGS sequence"/>
</dbReference>
<evidence type="ECO:0000259" key="20">
    <source>
        <dbReference type="Pfam" id="PF16212"/>
    </source>
</evidence>
<dbReference type="PRINTS" id="PR00119">
    <property type="entry name" value="CATATPASE"/>
</dbReference>
<feature type="compositionally biased region" description="Basic and acidic residues" evidence="17">
    <location>
        <begin position="53"/>
        <end position="76"/>
    </location>
</feature>
<feature type="domain" description="P-type ATPase N-terminal" evidence="19">
    <location>
        <begin position="113"/>
        <end position="163"/>
    </location>
</feature>
<dbReference type="OrthoDB" id="377733at2759"/>
<dbReference type="VEuPathDB" id="TrichDB:TRFO_05633"/>
<dbReference type="InterPro" id="IPR044492">
    <property type="entry name" value="P_typ_ATPase_HD_dom"/>
</dbReference>
<feature type="transmembrane region" description="Helical" evidence="16">
    <location>
        <begin position="919"/>
        <end position="940"/>
    </location>
</feature>
<dbReference type="Pfam" id="PF13246">
    <property type="entry name" value="Cation_ATPase"/>
    <property type="match status" value="1"/>
</dbReference>
<feature type="transmembrane region" description="Helical" evidence="16">
    <location>
        <begin position="365"/>
        <end position="387"/>
    </location>
</feature>
<dbReference type="Gene3D" id="3.40.50.1000">
    <property type="entry name" value="HAD superfamily/HAD-like"/>
    <property type="match status" value="1"/>
</dbReference>
<feature type="transmembrane region" description="Helical" evidence="16">
    <location>
        <begin position="968"/>
        <end position="986"/>
    </location>
</feature>
<feature type="binding site" evidence="14">
    <location>
        <position position="475"/>
    </location>
    <ligand>
        <name>ATP</name>
        <dbReference type="ChEBI" id="CHEBI:30616"/>
    </ligand>
</feature>
<gene>
    <name evidence="21" type="ORF">TRFO_05633</name>
</gene>
<feature type="binding site" evidence="14">
    <location>
        <position position="811"/>
    </location>
    <ligand>
        <name>ATP</name>
        <dbReference type="ChEBI" id="CHEBI:30616"/>
    </ligand>
</feature>
<evidence type="ECO:0000256" key="9">
    <source>
        <dbReference type="ARBA" id="ARBA00022967"/>
    </source>
</evidence>
<dbReference type="AlphaFoldDB" id="A0A1J4KAD9"/>
<comment type="catalytic activity">
    <reaction evidence="12 16">
        <text>ATP + H2O + phospholipidSide 1 = ADP + phosphate + phospholipidSide 2.</text>
        <dbReference type="EC" id="7.6.2.1"/>
    </reaction>
</comment>
<dbReference type="NCBIfam" id="TIGR01494">
    <property type="entry name" value="ATPase_P-type"/>
    <property type="match status" value="1"/>
</dbReference>
<evidence type="ECO:0000256" key="12">
    <source>
        <dbReference type="ARBA" id="ARBA00034036"/>
    </source>
</evidence>
<evidence type="ECO:0000256" key="1">
    <source>
        <dbReference type="ARBA" id="ARBA00004141"/>
    </source>
</evidence>
<dbReference type="RefSeq" id="XP_068359557.1">
    <property type="nucleotide sequence ID" value="XM_068492612.1"/>
</dbReference>
<feature type="binding site" evidence="14">
    <location>
        <position position="720"/>
    </location>
    <ligand>
        <name>ATP</name>
        <dbReference type="ChEBI" id="CHEBI:30616"/>
    </ligand>
</feature>
<feature type="active site" description="4-aspartylphosphate intermediate" evidence="13">
    <location>
        <position position="475"/>
    </location>
</feature>
<sequence length="1140" mass="128670">MSSSTDGIKNSTSDESSSSVSSQSFSSSSPAPPKHKHGHSHNNHHSPKNAAQNERKSGGIDKKAEDADAKKDEIKNSKKGGKDKKSSSSDSKDDVNKFDKKSVWAKISINGENTKYPGQKGNEVRTTRYRWYTFIPLTLFEQYRVLSNIYYIFVLIVSFLPTAPINYLFQLVPMIVVLIVSMAKAGIEDLLKYFEDKKRNFAPALVYRNGQFVQVKAADICVGDIVKITDDMMVPADLLFIGSSQESGLCYYSETNLNGETAVKTMQTHPAFEGKNAVDLISRNHYSIEAGEPDRDLTRFDARLRCGSQYWPITINNVLLSGVCTHYTDNILGVAIRTGHDTKIMQNVKMPPAKMTQFDRNLNRMLIVVFIFKMIFCFVSTFVGVSMDNGERFPLMKELYPGYGTSFLEFFTQYFVLYSYLFPISLLVTIEIVRLFHKIVISHDPELYDPEFGYGRAHNSNIICQLGLVTHILTDKTGTLTENQMELLKFATYAGTFNAREFLDSIEADPSLATANLPILMAMAICNNIIVHKKSDGKLEYNADSPDEAAFVAFAAKCGVRLISRGITSLTVDVRGKPQTFDILAQLPFNSDRKRMSIIVKSGDQPAIIYTKGADNVMAERTTTFEYQDTVNDFAATGLRTLVFASREIKDEELTPWMKSYHEAEAALENRDERLFEIAGLIENGLYSIGVSGVEDRLQAEVPETIRWIRDAGIKLWVLTGDKLETAIAIGKTSGVIDPKSEMMIVSTTEPNAVGHKLEALLGSVSSFESPVLIITADAVEHAIHLYQDKFMKLADQCDSVILSRVSPFMKAHVTQVVKEAGRSTLGIGDGANDVGMIQVADMGIGVYGREGSQAAMSSDFAIPRFRHLRRCLMVHGHWTYRRFAFVAISMVYKNIVFIFAQLWFAFDNLWSPTAFYNGFLMSCFNLVFTALCPLIMGFWEQDLPQDVLLANPILYQPEFDPMSTWNLIYYLWLGVYQSVTCYYGPRLTMQDYSLNEIGTWVYLAMLYTVIIQFIMWMENQNTGTYIVWGINIILAPIIIVAYFYLFDPAFTSVVTVTMGQANPWMTFLISLFASVFVPFLISYTRERFFPTIHRIYRERHYLNKRGKGPRHWVKPKEESSEDEESPYTTQSSRLSSSEL</sequence>
<feature type="transmembrane region" description="Helical" evidence="16">
    <location>
        <begin position="143"/>
        <end position="161"/>
    </location>
</feature>
<evidence type="ECO:0000256" key="7">
    <source>
        <dbReference type="ARBA" id="ARBA00022840"/>
    </source>
</evidence>
<feature type="domain" description="P-type ATPase A" evidence="18">
    <location>
        <begin position="203"/>
        <end position="343"/>
    </location>
</feature>
<feature type="domain" description="P-type ATPase C-terminal" evidence="20">
    <location>
        <begin position="856"/>
        <end position="1092"/>
    </location>
</feature>
<feature type="transmembrane region" description="Helical" evidence="16">
    <location>
        <begin position="1025"/>
        <end position="1045"/>
    </location>
</feature>
<comment type="cofactor">
    <cofactor evidence="15">
        <name>Mg(2+)</name>
        <dbReference type="ChEBI" id="CHEBI:18420"/>
    </cofactor>
</comment>
<feature type="compositionally biased region" description="Low complexity" evidence="17">
    <location>
        <begin position="11"/>
        <end position="29"/>
    </location>
</feature>
<reference evidence="21" key="1">
    <citation type="submission" date="2016-10" db="EMBL/GenBank/DDBJ databases">
        <authorList>
            <person name="Benchimol M."/>
            <person name="Almeida L.G."/>
            <person name="Vasconcelos A.T."/>
            <person name="Perreira-Neves A."/>
            <person name="Rosa I.A."/>
            <person name="Tasca T."/>
            <person name="Bogo M.R."/>
            <person name="de Souza W."/>
        </authorList>
    </citation>
    <scope>NUCLEOTIDE SEQUENCE [LARGE SCALE GENOMIC DNA]</scope>
    <source>
        <strain evidence="21">K</strain>
    </source>
</reference>
<dbReference type="InterPro" id="IPR032631">
    <property type="entry name" value="P-type_ATPase_N"/>
</dbReference>
<dbReference type="GO" id="GO:0005886">
    <property type="term" value="C:plasma membrane"/>
    <property type="evidence" value="ECO:0007669"/>
    <property type="project" value="TreeGrafter"/>
</dbReference>
<comment type="subcellular location">
    <subcellularLocation>
        <location evidence="2">Endomembrane system</location>
    </subcellularLocation>
    <subcellularLocation>
        <location evidence="1 16">Membrane</location>
        <topology evidence="1 16">Multi-pass membrane protein</topology>
    </subcellularLocation>
</comment>
<feature type="binding site" evidence="14">
    <location>
        <position position="612"/>
    </location>
    <ligand>
        <name>ATP</name>
        <dbReference type="ChEBI" id="CHEBI:30616"/>
    </ligand>
</feature>
<organism evidence="21 22">
    <name type="scientific">Tritrichomonas foetus</name>
    <dbReference type="NCBI Taxonomy" id="1144522"/>
    <lineage>
        <taxon>Eukaryota</taxon>
        <taxon>Metamonada</taxon>
        <taxon>Parabasalia</taxon>
        <taxon>Tritrichomonadida</taxon>
        <taxon>Tritrichomonadidae</taxon>
        <taxon>Tritrichomonas</taxon>
    </lineage>
</organism>
<evidence type="ECO:0000256" key="16">
    <source>
        <dbReference type="RuleBase" id="RU362033"/>
    </source>
</evidence>
<proteinExistence type="inferred from homology"/>
<dbReference type="SUPFAM" id="SSF56784">
    <property type="entry name" value="HAD-like"/>
    <property type="match status" value="1"/>
</dbReference>
<dbReference type="InterPro" id="IPR023214">
    <property type="entry name" value="HAD_sf"/>
</dbReference>
<dbReference type="SUPFAM" id="SSF81653">
    <property type="entry name" value="Calcium ATPase, transduction domain A"/>
    <property type="match status" value="1"/>
</dbReference>
<dbReference type="NCBIfam" id="TIGR01652">
    <property type="entry name" value="ATPase-Plipid"/>
    <property type="match status" value="1"/>
</dbReference>
<keyword evidence="22" id="KW-1185">Reference proteome</keyword>
<feature type="binding site" evidence="14">
    <location>
        <position position="477"/>
    </location>
    <ligand>
        <name>ATP</name>
        <dbReference type="ChEBI" id="CHEBI:30616"/>
    </ligand>
</feature>
<feature type="binding site" evidence="15">
    <location>
        <position position="830"/>
    </location>
    <ligand>
        <name>Mg(2+)</name>
        <dbReference type="ChEBI" id="CHEBI:18420"/>
    </ligand>
</feature>
<evidence type="ECO:0000256" key="13">
    <source>
        <dbReference type="PIRSR" id="PIRSR606539-1"/>
    </source>
</evidence>
<feature type="region of interest" description="Disordered" evidence="17">
    <location>
        <begin position="1107"/>
        <end position="1140"/>
    </location>
</feature>
<keyword evidence="9 16" id="KW-1278">Translocase</keyword>
<evidence type="ECO:0000313" key="21">
    <source>
        <dbReference type="EMBL" id="OHT06421.1"/>
    </source>
</evidence>
<feature type="binding site" evidence="14">
    <location>
        <position position="589"/>
    </location>
    <ligand>
        <name>ATP</name>
        <dbReference type="ChEBI" id="CHEBI:30616"/>
    </ligand>
</feature>
<feature type="binding site" evidence="14">
    <location>
        <position position="834"/>
    </location>
    <ligand>
        <name>ATP</name>
        <dbReference type="ChEBI" id="CHEBI:30616"/>
    </ligand>
</feature>
<dbReference type="Gene3D" id="3.40.1110.10">
    <property type="entry name" value="Calcium-transporting ATPase, cytoplasmic domain N"/>
    <property type="match status" value="1"/>
</dbReference>
<dbReference type="SFLD" id="SFLDF00027">
    <property type="entry name" value="p-type_atpase"/>
    <property type="match status" value="1"/>
</dbReference>
<evidence type="ECO:0000259" key="18">
    <source>
        <dbReference type="Pfam" id="PF00122"/>
    </source>
</evidence>
<feature type="binding site" evidence="14">
    <location>
        <position position="476"/>
    </location>
    <ligand>
        <name>ATP</name>
        <dbReference type="ChEBI" id="CHEBI:30616"/>
    </ligand>
</feature>
<dbReference type="InterPro" id="IPR023298">
    <property type="entry name" value="ATPase_P-typ_TM_dom_sf"/>
</dbReference>
<dbReference type="GO" id="GO:0000287">
    <property type="term" value="F:magnesium ion binding"/>
    <property type="evidence" value="ECO:0007669"/>
    <property type="project" value="UniProtKB-UniRule"/>
</dbReference>
<keyword evidence="4 16" id="KW-0812">Transmembrane</keyword>
<evidence type="ECO:0000259" key="19">
    <source>
        <dbReference type="Pfam" id="PF16209"/>
    </source>
</evidence>
<dbReference type="Pfam" id="PF16212">
    <property type="entry name" value="PhoLip_ATPase_C"/>
    <property type="match status" value="1"/>
</dbReference>
<keyword evidence="6 14" id="KW-0547">Nucleotide-binding</keyword>
<dbReference type="PANTHER" id="PTHR24092:SF218">
    <property type="entry name" value="PHOSPHOLIPID-TRANSPORTING ATPASE"/>
    <property type="match status" value="1"/>
</dbReference>
<dbReference type="EC" id="7.6.2.1" evidence="16"/>